<dbReference type="FunFam" id="1.20.1720.10:FF:000004">
    <property type="entry name" value="EmrB/QacA family drug resistance transporter"/>
    <property type="match status" value="1"/>
</dbReference>
<dbReference type="OrthoDB" id="9807274at2"/>
<dbReference type="Gene3D" id="1.20.1250.20">
    <property type="entry name" value="MFS general substrate transporter like domains"/>
    <property type="match status" value="1"/>
</dbReference>
<name>A0A3A9K5U4_9BACI</name>
<feature type="transmembrane region" description="Helical" evidence="7">
    <location>
        <begin position="262"/>
        <end position="284"/>
    </location>
</feature>
<feature type="transmembrane region" description="Helical" evidence="7">
    <location>
        <begin position="352"/>
        <end position="376"/>
    </location>
</feature>
<feature type="transmembrane region" description="Helical" evidence="7">
    <location>
        <begin position="224"/>
        <end position="242"/>
    </location>
</feature>
<evidence type="ECO:0000256" key="3">
    <source>
        <dbReference type="ARBA" id="ARBA00022475"/>
    </source>
</evidence>
<evidence type="ECO:0000256" key="2">
    <source>
        <dbReference type="ARBA" id="ARBA00022448"/>
    </source>
</evidence>
<feature type="transmembrane region" description="Helical" evidence="7">
    <location>
        <begin position="98"/>
        <end position="119"/>
    </location>
</feature>
<dbReference type="CDD" id="cd17502">
    <property type="entry name" value="MFS_Azr1_MDR_like"/>
    <property type="match status" value="1"/>
</dbReference>
<feature type="transmembrane region" description="Helical" evidence="7">
    <location>
        <begin position="9"/>
        <end position="30"/>
    </location>
</feature>
<dbReference type="PRINTS" id="PR01036">
    <property type="entry name" value="TCRTETB"/>
</dbReference>
<dbReference type="PANTHER" id="PTHR23501:SF191">
    <property type="entry name" value="VACUOLAR BASIC AMINO ACID TRANSPORTER 4"/>
    <property type="match status" value="1"/>
</dbReference>
<feature type="transmembrane region" description="Helical" evidence="7">
    <location>
        <begin position="290"/>
        <end position="314"/>
    </location>
</feature>
<proteinExistence type="predicted"/>
<keyword evidence="3" id="KW-1003">Cell membrane</keyword>
<comment type="caution">
    <text evidence="9">The sequence shown here is derived from an EMBL/GenBank/DDBJ whole genome shotgun (WGS) entry which is preliminary data.</text>
</comment>
<evidence type="ECO:0000256" key="6">
    <source>
        <dbReference type="ARBA" id="ARBA00023136"/>
    </source>
</evidence>
<comment type="subcellular location">
    <subcellularLocation>
        <location evidence="1">Cell membrane</location>
        <topology evidence="1">Multi-pass membrane protein</topology>
    </subcellularLocation>
</comment>
<dbReference type="GO" id="GO:0022857">
    <property type="term" value="F:transmembrane transporter activity"/>
    <property type="evidence" value="ECO:0007669"/>
    <property type="project" value="InterPro"/>
</dbReference>
<keyword evidence="10" id="KW-1185">Reference proteome</keyword>
<feature type="domain" description="Major facilitator superfamily (MFS) profile" evidence="8">
    <location>
        <begin position="8"/>
        <end position="460"/>
    </location>
</feature>
<evidence type="ECO:0000256" key="4">
    <source>
        <dbReference type="ARBA" id="ARBA00022692"/>
    </source>
</evidence>
<feature type="transmembrane region" description="Helical" evidence="7">
    <location>
        <begin position="326"/>
        <end position="346"/>
    </location>
</feature>
<keyword evidence="4 7" id="KW-0812">Transmembrane</keyword>
<keyword evidence="6 7" id="KW-0472">Membrane</keyword>
<organism evidence="9 10">
    <name type="scientific">Salipaludibacillus neizhouensis</name>
    <dbReference type="NCBI Taxonomy" id="885475"/>
    <lineage>
        <taxon>Bacteria</taxon>
        <taxon>Bacillati</taxon>
        <taxon>Bacillota</taxon>
        <taxon>Bacilli</taxon>
        <taxon>Bacillales</taxon>
        <taxon>Bacillaceae</taxon>
    </lineage>
</organism>
<dbReference type="SUPFAM" id="SSF103473">
    <property type="entry name" value="MFS general substrate transporter"/>
    <property type="match status" value="1"/>
</dbReference>
<feature type="transmembrane region" description="Helical" evidence="7">
    <location>
        <begin position="42"/>
        <end position="61"/>
    </location>
</feature>
<dbReference type="PROSITE" id="PS50850">
    <property type="entry name" value="MFS"/>
    <property type="match status" value="1"/>
</dbReference>
<feature type="transmembrane region" description="Helical" evidence="7">
    <location>
        <begin position="435"/>
        <end position="455"/>
    </location>
</feature>
<feature type="transmembrane region" description="Helical" evidence="7">
    <location>
        <begin position="194"/>
        <end position="212"/>
    </location>
</feature>
<dbReference type="AlphaFoldDB" id="A0A3A9K5U4"/>
<dbReference type="InterPro" id="IPR036259">
    <property type="entry name" value="MFS_trans_sf"/>
</dbReference>
<evidence type="ECO:0000256" key="1">
    <source>
        <dbReference type="ARBA" id="ARBA00004651"/>
    </source>
</evidence>
<protein>
    <submittedName>
        <fullName evidence="9">MFS transporter</fullName>
    </submittedName>
</protein>
<feature type="transmembrane region" description="Helical" evidence="7">
    <location>
        <begin position="397"/>
        <end position="415"/>
    </location>
</feature>
<gene>
    <name evidence="9" type="ORF">CR203_19525</name>
</gene>
<dbReference type="Proteomes" id="UP000281498">
    <property type="component" value="Unassembled WGS sequence"/>
</dbReference>
<reference evidence="9 10" key="1">
    <citation type="submission" date="2017-10" db="EMBL/GenBank/DDBJ databases">
        <title>Bacillus sp. nov., a halophilic bacterium isolated from a Keqin Lake.</title>
        <authorList>
            <person name="Wang H."/>
        </authorList>
    </citation>
    <scope>NUCLEOTIDE SEQUENCE [LARGE SCALE GENOMIC DNA]</scope>
    <source>
        <strain evidence="9 10">KCTC 13187</strain>
    </source>
</reference>
<dbReference type="RefSeq" id="WP_110935978.1">
    <property type="nucleotide sequence ID" value="NZ_KZ614146.1"/>
</dbReference>
<evidence type="ECO:0000313" key="9">
    <source>
        <dbReference type="EMBL" id="RKL65671.1"/>
    </source>
</evidence>
<dbReference type="PANTHER" id="PTHR23501">
    <property type="entry name" value="MAJOR FACILITATOR SUPERFAMILY"/>
    <property type="match status" value="1"/>
</dbReference>
<evidence type="ECO:0000256" key="7">
    <source>
        <dbReference type="SAM" id="Phobius"/>
    </source>
</evidence>
<dbReference type="Pfam" id="PF07690">
    <property type="entry name" value="MFS_1"/>
    <property type="match status" value="1"/>
</dbReference>
<dbReference type="InterPro" id="IPR020846">
    <property type="entry name" value="MFS_dom"/>
</dbReference>
<dbReference type="InterPro" id="IPR011701">
    <property type="entry name" value="MFS"/>
</dbReference>
<sequence>MDHYQRKIVIALLIATFLSAIEVTVISTAMPSIAKDLGGFDLISWVFAIYLLTYAVTTPIFGKLADIFGRKRIFITGASLFLIGSALCGLAQSMEQLIFYRAVQGIGAGALLPMTFTIVGDVFKYEQRAKAQALIGSIWGIAGVFGPLVGGFFVDFFTWHWIFYINIPFALVSMYLIGKNLEEKIDKRKRSIDYFGAITFIIGTGALLYALLSGGNEIAWNEPTMFYLFGIALLLLVTFVIIQLKVQEPMLPFYLFKNRHLLIANLCGLLLGSILIGLTAYLPLWVQGVLLLAATSSGLTLIPMSIGWPLGAFFSSRFIVKIGTKPLALAGVIFIALGSLSLTFISVATPNIVLIVIMFFVGLGFGLSMTVFTVIVQSSVDWNNRGTAASSNAFLRTLGQTLGITVLGTVLNQHIGGQTNNGADVAPELLGAGLHSVFIILVILAVACVLVTSLLPKELPEYAYKENEVSNES</sequence>
<feature type="transmembrane region" description="Helical" evidence="7">
    <location>
        <begin position="159"/>
        <end position="178"/>
    </location>
</feature>
<feature type="transmembrane region" description="Helical" evidence="7">
    <location>
        <begin position="73"/>
        <end position="92"/>
    </location>
</feature>
<accession>A0A3A9K5U4</accession>
<evidence type="ECO:0000256" key="5">
    <source>
        <dbReference type="ARBA" id="ARBA00022989"/>
    </source>
</evidence>
<keyword evidence="2" id="KW-0813">Transport</keyword>
<evidence type="ECO:0000259" key="8">
    <source>
        <dbReference type="PROSITE" id="PS50850"/>
    </source>
</evidence>
<evidence type="ECO:0000313" key="10">
    <source>
        <dbReference type="Proteomes" id="UP000281498"/>
    </source>
</evidence>
<dbReference type="EMBL" id="PDOE01000013">
    <property type="protein sequence ID" value="RKL65671.1"/>
    <property type="molecule type" value="Genomic_DNA"/>
</dbReference>
<dbReference type="Gene3D" id="1.20.1720.10">
    <property type="entry name" value="Multidrug resistance protein D"/>
    <property type="match status" value="1"/>
</dbReference>
<feature type="transmembrane region" description="Helical" evidence="7">
    <location>
        <begin position="131"/>
        <end position="153"/>
    </location>
</feature>
<keyword evidence="5 7" id="KW-1133">Transmembrane helix</keyword>
<dbReference type="GO" id="GO:0005886">
    <property type="term" value="C:plasma membrane"/>
    <property type="evidence" value="ECO:0007669"/>
    <property type="project" value="UniProtKB-SubCell"/>
</dbReference>